<feature type="domain" description="Chitin-binding type-2" evidence="7">
    <location>
        <begin position="668"/>
        <end position="716"/>
    </location>
</feature>
<feature type="compositionally biased region" description="Low complexity" evidence="6">
    <location>
        <begin position="439"/>
        <end position="459"/>
    </location>
</feature>
<dbReference type="InterPro" id="IPR002557">
    <property type="entry name" value="Chitin-bd_dom"/>
</dbReference>
<dbReference type="PANTHER" id="PTHR23301:SF0">
    <property type="entry name" value="CHITIN-BINDING TYPE-2 DOMAIN-CONTAINING PROTEIN-RELATED"/>
    <property type="match status" value="1"/>
</dbReference>
<feature type="domain" description="Chitin-binding type-2" evidence="7">
    <location>
        <begin position="46"/>
        <end position="102"/>
    </location>
</feature>
<feature type="compositionally biased region" description="Polar residues" evidence="6">
    <location>
        <begin position="533"/>
        <end position="591"/>
    </location>
</feature>
<feature type="compositionally biased region" description="Polar residues" evidence="6">
    <location>
        <begin position="429"/>
        <end position="438"/>
    </location>
</feature>
<dbReference type="Gene3D" id="2.170.140.10">
    <property type="entry name" value="Chitin binding domain"/>
    <property type="match status" value="7"/>
</dbReference>
<evidence type="ECO:0000313" key="8">
    <source>
        <dbReference type="EMBL" id="CAL1275821.1"/>
    </source>
</evidence>
<dbReference type="AlphaFoldDB" id="A0AAV1ZZ86"/>
<evidence type="ECO:0000313" key="9">
    <source>
        <dbReference type="Proteomes" id="UP001497382"/>
    </source>
</evidence>
<feature type="domain" description="Chitin-binding type-2" evidence="7">
    <location>
        <begin position="166"/>
        <end position="222"/>
    </location>
</feature>
<dbReference type="GO" id="GO:0008061">
    <property type="term" value="F:chitin binding"/>
    <property type="evidence" value="ECO:0007669"/>
    <property type="project" value="UniProtKB-KW"/>
</dbReference>
<dbReference type="EMBL" id="CAXIEN010000088">
    <property type="protein sequence ID" value="CAL1275821.1"/>
    <property type="molecule type" value="Genomic_DNA"/>
</dbReference>
<dbReference type="SUPFAM" id="SSF57625">
    <property type="entry name" value="Invertebrate chitin-binding proteins"/>
    <property type="match status" value="7"/>
</dbReference>
<evidence type="ECO:0000256" key="2">
    <source>
        <dbReference type="ARBA" id="ARBA00022729"/>
    </source>
</evidence>
<feature type="compositionally biased region" description="Low complexity" evidence="6">
    <location>
        <begin position="418"/>
        <end position="428"/>
    </location>
</feature>
<dbReference type="SMART" id="SM00494">
    <property type="entry name" value="ChtBD2"/>
    <property type="match status" value="7"/>
</dbReference>
<feature type="domain" description="Chitin-binding type-2" evidence="7">
    <location>
        <begin position="106"/>
        <end position="162"/>
    </location>
</feature>
<gene>
    <name evidence="8" type="ORF">LARSCL_LOCUS8311</name>
</gene>
<feature type="region of interest" description="Disordered" evidence="6">
    <location>
        <begin position="418"/>
        <end position="470"/>
    </location>
</feature>
<accession>A0AAV1ZZ86</accession>
<dbReference type="Pfam" id="PF01607">
    <property type="entry name" value="CBM_14"/>
    <property type="match status" value="7"/>
</dbReference>
<feature type="compositionally biased region" description="Low complexity" evidence="6">
    <location>
        <begin position="515"/>
        <end position="532"/>
    </location>
</feature>
<dbReference type="GO" id="GO:0005576">
    <property type="term" value="C:extracellular region"/>
    <property type="evidence" value="ECO:0007669"/>
    <property type="project" value="InterPro"/>
</dbReference>
<evidence type="ECO:0000256" key="4">
    <source>
        <dbReference type="ARBA" id="ARBA00023157"/>
    </source>
</evidence>
<feature type="domain" description="Chitin-binding type-2" evidence="7">
    <location>
        <begin position="226"/>
        <end position="282"/>
    </location>
</feature>
<evidence type="ECO:0000256" key="3">
    <source>
        <dbReference type="ARBA" id="ARBA00022737"/>
    </source>
</evidence>
<name>A0AAV1ZZ86_9ARAC</name>
<organism evidence="8 9">
    <name type="scientific">Larinioides sclopetarius</name>
    <dbReference type="NCBI Taxonomy" id="280406"/>
    <lineage>
        <taxon>Eukaryota</taxon>
        <taxon>Metazoa</taxon>
        <taxon>Ecdysozoa</taxon>
        <taxon>Arthropoda</taxon>
        <taxon>Chelicerata</taxon>
        <taxon>Arachnida</taxon>
        <taxon>Araneae</taxon>
        <taxon>Araneomorphae</taxon>
        <taxon>Entelegynae</taxon>
        <taxon>Araneoidea</taxon>
        <taxon>Araneidae</taxon>
        <taxon>Larinioides</taxon>
    </lineage>
</organism>
<keyword evidence="1" id="KW-0147">Chitin-binding</keyword>
<evidence type="ECO:0000259" key="7">
    <source>
        <dbReference type="PROSITE" id="PS50940"/>
    </source>
</evidence>
<dbReference type="InterPro" id="IPR036508">
    <property type="entry name" value="Chitin-bd_dom_sf"/>
</dbReference>
<reference evidence="8 9" key="1">
    <citation type="submission" date="2024-04" db="EMBL/GenBank/DDBJ databases">
        <authorList>
            <person name="Rising A."/>
            <person name="Reimegard J."/>
            <person name="Sonavane S."/>
            <person name="Akerstrom W."/>
            <person name="Nylinder S."/>
            <person name="Hedman E."/>
            <person name="Kallberg Y."/>
        </authorList>
    </citation>
    <scope>NUCLEOTIDE SEQUENCE [LARGE SCALE GENOMIC DNA]</scope>
</reference>
<feature type="compositionally biased region" description="Polar residues" evidence="6">
    <location>
        <begin position="505"/>
        <end position="514"/>
    </location>
</feature>
<dbReference type="InterPro" id="IPR051940">
    <property type="entry name" value="Chitin_bind-dev_reg"/>
</dbReference>
<feature type="domain" description="Chitin-binding type-2" evidence="7">
    <location>
        <begin position="286"/>
        <end position="342"/>
    </location>
</feature>
<feature type="domain" description="Chitin-binding type-2" evidence="7">
    <location>
        <begin position="346"/>
        <end position="402"/>
    </location>
</feature>
<proteinExistence type="predicted"/>
<evidence type="ECO:0000256" key="1">
    <source>
        <dbReference type="ARBA" id="ARBA00022669"/>
    </source>
</evidence>
<feature type="compositionally biased region" description="Polar residues" evidence="6">
    <location>
        <begin position="620"/>
        <end position="630"/>
    </location>
</feature>
<dbReference type="PROSITE" id="PS50940">
    <property type="entry name" value="CHIT_BIND_II"/>
    <property type="match status" value="7"/>
</dbReference>
<keyword evidence="3" id="KW-0677">Repeat</keyword>
<keyword evidence="2" id="KW-0732">Signal</keyword>
<dbReference type="PANTHER" id="PTHR23301">
    <property type="entry name" value="CHITIN BINDING PERITROPHIN-A"/>
    <property type="match status" value="1"/>
</dbReference>
<feature type="compositionally biased region" description="Low complexity" evidence="6">
    <location>
        <begin position="592"/>
        <end position="619"/>
    </location>
</feature>
<dbReference type="Proteomes" id="UP001497382">
    <property type="component" value="Unassembled WGS sequence"/>
</dbReference>
<sequence length="716" mass="80489">MKELMVPEHKKIYSFQEMTTIKIRKTILFYGIILWLLAITCARPNPKICRNRNGKFPRPGTSCRGYYECRNYVPVEKTCPDQENFNANKGRCDWEDLYPCLEKQKDKECLRENGLFLKPGTECKKYYRCCNGKAKVEACYGDLVFDPFKEKCEWSDLYTCIEKPERKKCPSPNGLFLKPRTNCKKYYNCTNGKPNEKCCKKNTLFNPSSGKCEPSQSYTCIEPPERKECPRRNGQFLKRWTNCKKYFKCSNGEPEEQQCPKDTLFNPATEKCESAELYTCIEKPERKECLERNGKFLKPGTNCMKYYECSNGEPEERKCLIGTLFNPSTSNCEMVEIYTCIETPDKNKCVRRNGKFLKPGTNCKEYYKCSDGRFKSKKCERNMLFNPSSEKCESSKFYTCIESLSTTEKVSSTVTSVETSTSLSKTSTDPAISSSTLQKSTTRKISTSRSTTEISTSIEPNEISSASDVPTITEISTSQPTSTEISTSQPTTTEISTLQPIITEISTSQPTSTEISTSQPTTTAISTSQSTIKEISSSQPTSTEISTSQPTTTEISTLQPTIPEISTFQPTSTEISTSQPTTTRISTMAEISTSQPASESSTSRPTTSETSIISEMTSPQVSSTHSTEQTIVKEDKEGELTEPTIFETTKEVTISPSTVEVTTSAEVNIMCPEPDGYFPHPTDKHKFVGCVGNVANVLTCPSDLVYRHHLRRCDHE</sequence>
<protein>
    <recommendedName>
        <fullName evidence="7">Chitin-binding type-2 domain-containing protein</fullName>
    </recommendedName>
</protein>
<evidence type="ECO:0000256" key="6">
    <source>
        <dbReference type="SAM" id="MobiDB-lite"/>
    </source>
</evidence>
<keyword evidence="4" id="KW-1015">Disulfide bond</keyword>
<keyword evidence="5" id="KW-0325">Glycoprotein</keyword>
<evidence type="ECO:0000256" key="5">
    <source>
        <dbReference type="ARBA" id="ARBA00023180"/>
    </source>
</evidence>
<comment type="caution">
    <text evidence="8">The sequence shown here is derived from an EMBL/GenBank/DDBJ whole genome shotgun (WGS) entry which is preliminary data.</text>
</comment>
<feature type="region of interest" description="Disordered" evidence="6">
    <location>
        <begin position="505"/>
        <end position="630"/>
    </location>
</feature>
<keyword evidence="9" id="KW-1185">Reference proteome</keyword>